<dbReference type="SUPFAM" id="SSF52540">
    <property type="entry name" value="P-loop containing nucleoside triphosphate hydrolases"/>
    <property type="match status" value="1"/>
</dbReference>
<feature type="compositionally biased region" description="Basic and acidic residues" evidence="7">
    <location>
        <begin position="928"/>
        <end position="938"/>
    </location>
</feature>
<feature type="domain" description="U1-type" evidence="8">
    <location>
        <begin position="63"/>
        <end position="94"/>
    </location>
</feature>
<evidence type="ECO:0000259" key="8">
    <source>
        <dbReference type="SMART" id="SM00451"/>
    </source>
</evidence>
<evidence type="ECO:0000256" key="6">
    <source>
        <dbReference type="ARBA" id="ARBA00022840"/>
    </source>
</evidence>
<dbReference type="PANTHER" id="PTHR45418">
    <property type="entry name" value="CANCER/TESTIS ANTIGEN 55"/>
    <property type="match status" value="1"/>
</dbReference>
<dbReference type="Pfam" id="PF13604">
    <property type="entry name" value="AAA_30"/>
    <property type="match status" value="1"/>
</dbReference>
<dbReference type="InterPro" id="IPR003604">
    <property type="entry name" value="Matrin/U1-like-C_Znf_C2H2"/>
</dbReference>
<keyword evidence="6" id="KW-0067">ATP-binding</keyword>
<gene>
    <name evidence="9" type="ORF">AAF712_006610</name>
</gene>
<evidence type="ECO:0000256" key="1">
    <source>
        <dbReference type="ARBA" id="ARBA00004496"/>
    </source>
</evidence>
<evidence type="ECO:0000313" key="10">
    <source>
        <dbReference type="Proteomes" id="UP001437256"/>
    </source>
</evidence>
<dbReference type="InterPro" id="IPR027417">
    <property type="entry name" value="P-loop_NTPase"/>
</dbReference>
<evidence type="ECO:0000256" key="3">
    <source>
        <dbReference type="ARBA" id="ARBA00022741"/>
    </source>
</evidence>
<accession>A0ABR2ZXA6</accession>
<dbReference type="EMBL" id="JBBXMP010000036">
    <property type="protein sequence ID" value="KAL0066351.1"/>
    <property type="molecule type" value="Genomic_DNA"/>
</dbReference>
<evidence type="ECO:0000256" key="2">
    <source>
        <dbReference type="ARBA" id="ARBA00022490"/>
    </source>
</evidence>
<dbReference type="InterPro" id="IPR026122">
    <property type="entry name" value="MOV-10/SDE3_DEXXQ/H-box"/>
</dbReference>
<dbReference type="InterPro" id="IPR047187">
    <property type="entry name" value="SF1_C_Upf1"/>
</dbReference>
<keyword evidence="3" id="KW-0547">Nucleotide-binding</keyword>
<dbReference type="Proteomes" id="UP001437256">
    <property type="component" value="Unassembled WGS sequence"/>
</dbReference>
<dbReference type="PANTHER" id="PTHR45418:SF1">
    <property type="entry name" value="CANCER_TESTIS ANTIGEN 55"/>
    <property type="match status" value="1"/>
</dbReference>
<dbReference type="Pfam" id="PF21634">
    <property type="entry name" value="MOV-10_beta-barrel"/>
    <property type="match status" value="1"/>
</dbReference>
<feature type="region of interest" description="Disordered" evidence="7">
    <location>
        <begin position="914"/>
        <end position="938"/>
    </location>
</feature>
<reference evidence="9 10" key="1">
    <citation type="submission" date="2024-05" db="EMBL/GenBank/DDBJ databases">
        <title>A draft genome resource for the thread blight pathogen Marasmius tenuissimus strain MS-2.</title>
        <authorList>
            <person name="Yulfo-Soto G.E."/>
            <person name="Baruah I.K."/>
            <person name="Amoako-Attah I."/>
            <person name="Bukari Y."/>
            <person name="Meinhardt L.W."/>
            <person name="Bailey B.A."/>
            <person name="Cohen S.P."/>
        </authorList>
    </citation>
    <scope>NUCLEOTIDE SEQUENCE [LARGE SCALE GENOMIC DNA]</scope>
    <source>
        <strain evidence="9 10">MS-2</strain>
    </source>
</reference>
<dbReference type="SMART" id="SM00451">
    <property type="entry name" value="ZnF_U1"/>
    <property type="match status" value="2"/>
</dbReference>
<proteinExistence type="predicted"/>
<dbReference type="CDD" id="cd18808">
    <property type="entry name" value="SF1_C_Upf1"/>
    <property type="match status" value="1"/>
</dbReference>
<dbReference type="InterPro" id="IPR049080">
    <property type="entry name" value="MOV-10-like_beta-barrel"/>
</dbReference>
<feature type="domain" description="U1-type" evidence="8">
    <location>
        <begin position="27"/>
        <end position="60"/>
    </location>
</feature>
<evidence type="ECO:0000256" key="5">
    <source>
        <dbReference type="ARBA" id="ARBA00022806"/>
    </source>
</evidence>
<feature type="region of interest" description="Disordered" evidence="7">
    <location>
        <begin position="225"/>
        <end position="254"/>
    </location>
</feature>
<comment type="subcellular location">
    <subcellularLocation>
        <location evidence="1">Cytoplasm</location>
    </subcellularLocation>
</comment>
<evidence type="ECO:0000313" key="9">
    <source>
        <dbReference type="EMBL" id="KAL0066351.1"/>
    </source>
</evidence>
<evidence type="ECO:0000256" key="7">
    <source>
        <dbReference type="SAM" id="MobiDB-lite"/>
    </source>
</evidence>
<feature type="region of interest" description="Disordered" evidence="7">
    <location>
        <begin position="1"/>
        <end position="26"/>
    </location>
</feature>
<protein>
    <recommendedName>
        <fullName evidence="8">U1-type domain-containing protein</fullName>
    </recommendedName>
</protein>
<comment type="caution">
    <text evidence="9">The sequence shown here is derived from an EMBL/GenBank/DDBJ whole genome shotgun (WGS) entry which is preliminary data.</text>
</comment>
<keyword evidence="10" id="KW-1185">Reference proteome</keyword>
<dbReference type="Gene3D" id="3.40.50.300">
    <property type="entry name" value="P-loop containing nucleotide triphosphate hydrolases"/>
    <property type="match status" value="2"/>
</dbReference>
<keyword evidence="5" id="KW-0347">Helicase</keyword>
<keyword evidence="2" id="KW-0963">Cytoplasm</keyword>
<evidence type="ECO:0000256" key="4">
    <source>
        <dbReference type="ARBA" id="ARBA00022801"/>
    </source>
</evidence>
<dbReference type="InterPro" id="IPR041679">
    <property type="entry name" value="DNA2/NAM7-like_C"/>
</dbReference>
<feature type="compositionally biased region" description="Low complexity" evidence="7">
    <location>
        <begin position="14"/>
        <end position="24"/>
    </location>
</feature>
<name>A0ABR2ZXA6_9AGAR</name>
<dbReference type="CDD" id="cd18038">
    <property type="entry name" value="DEXXQc_Helz-like"/>
    <property type="match status" value="1"/>
</dbReference>
<sequence>MDLARKSGLNGHVTKSSTSSTRASSGEDEWLCDTCGIRMAIGSQEQHLQGKRHQKKLALSSASSQWTCDVCNITCSDQKKHLKGKAHKSVLAKTPTDTSTSAFREAEKDKNGLTLKGDFDLGVVDLESAARGITIAATVVADSDSQVELIVCTLASSKGKRLTSPFRVTVPENDIIDSSTPLHLEVHMTTKNYGIAEDRLELIFQDTQLHTCFLIARTLRVRVGSQSDHDELEPETPYVPKPKKRSTRQPEKEVVHGELAPSLRAIPYVRKLPMALMTYRLVRTLALGNSAQVVEALKKDHLPQAFDSAGYAEHFRHLLWAEEFQMDLEVPGLAENRPSVLVGDRILVQKHGSARGHWYEGGVHIVRKREVGMKFDPSFEANPDDLFLVRFKLNRYPLRRAHHAMDFAFAQDRILFPAPEHLKEGPIPQGIMRGMFNPAIGTNPRQLQAVASISRAPPGSVPFVLFGPPGTGKTVTMIEAIRQILEKHPRFRVLACAPSNSAADLIALRLTSLGPDVLFRAYASYRTKDQVPDELDAFTYRNADGYYSVPGLEEMLRFRVVVTTCISANIVSGIGIRRGHYSHIFIDEAGQANEPEAMIAIKSMTGDKTNVVLCGDPRQLGPVVRSGVARRLGLEVSFMERLMKREVYDEVKGYGKTVVKLTKNYRSHDAILKFPNERFYGGDLVSCADPNVTDLFINSTHVVAPDLPIVFYSVSGKDEREKLSPSFFNIDEVTVVKSIVEKLRSDRGICLTDDDIGVIAPYHGQVLKLRTAFRGFADSVKVASVEEFQGQERKVIIVSTVRSSREFLQYDLRHTLGFVANPRRFNVAVTRAQSLLVIVGDPNVLSLDPLWRSFMNYVYQNGGWTGPGPVWDTEEDVDSDAVPRYDAEIREKARDDLETLSRMMEVLRLNGVPGDLEADGSGESDYVDVDRPWGEMSE</sequence>
<feature type="compositionally biased region" description="Acidic residues" evidence="7">
    <location>
        <begin position="916"/>
        <end position="927"/>
    </location>
</feature>
<organism evidence="9 10">
    <name type="scientific">Marasmius tenuissimus</name>
    <dbReference type="NCBI Taxonomy" id="585030"/>
    <lineage>
        <taxon>Eukaryota</taxon>
        <taxon>Fungi</taxon>
        <taxon>Dikarya</taxon>
        <taxon>Basidiomycota</taxon>
        <taxon>Agaricomycotina</taxon>
        <taxon>Agaricomycetes</taxon>
        <taxon>Agaricomycetidae</taxon>
        <taxon>Agaricales</taxon>
        <taxon>Marasmiineae</taxon>
        <taxon>Marasmiaceae</taxon>
        <taxon>Marasmius</taxon>
    </lineage>
</organism>
<dbReference type="Pfam" id="PF13087">
    <property type="entry name" value="AAA_12"/>
    <property type="match status" value="1"/>
</dbReference>
<keyword evidence="4" id="KW-0378">Hydrolase</keyword>